<dbReference type="RefSeq" id="XP_040959953.1">
    <property type="nucleotide sequence ID" value="XM_041104019.1"/>
</dbReference>
<dbReference type="GeneID" id="107913343"/>
<proteinExistence type="predicted"/>
<dbReference type="Proteomes" id="UP000818029">
    <property type="component" value="Chromosome D11"/>
</dbReference>
<evidence type="ECO:0000313" key="2">
    <source>
        <dbReference type="RefSeq" id="XP_040959953.1"/>
    </source>
</evidence>
<organism evidence="1 2">
    <name type="scientific">Gossypium hirsutum</name>
    <name type="common">Upland cotton</name>
    <name type="synonym">Gossypium mexicanum</name>
    <dbReference type="NCBI Taxonomy" id="3635"/>
    <lineage>
        <taxon>Eukaryota</taxon>
        <taxon>Viridiplantae</taxon>
        <taxon>Streptophyta</taxon>
        <taxon>Embryophyta</taxon>
        <taxon>Tracheophyta</taxon>
        <taxon>Spermatophyta</taxon>
        <taxon>Magnoliopsida</taxon>
        <taxon>eudicotyledons</taxon>
        <taxon>Gunneridae</taxon>
        <taxon>Pentapetalae</taxon>
        <taxon>rosids</taxon>
        <taxon>malvids</taxon>
        <taxon>Malvales</taxon>
        <taxon>Malvaceae</taxon>
        <taxon>Malvoideae</taxon>
        <taxon>Gossypium</taxon>
    </lineage>
</organism>
<accession>A0ABM3AYS4</accession>
<protein>
    <submittedName>
        <fullName evidence="2">Uncharacterized protein</fullName>
    </submittedName>
</protein>
<keyword evidence="1" id="KW-1185">Reference proteome</keyword>
<sequence length="133" mass="14951">MVKSHFALHVPICYVQSRLPTTHSKTIDKDILEKHVQLFPHHCGSEDSSQSSSTPYSISLHKTRGKGMARIYRALSTAEIKNRRNQSWIGEKLKLSINSPILTFHRPRFKEQVSGSGIVSKIITLSTVSVLNV</sequence>
<gene>
    <name evidence="2" type="primary">LOC107913343</name>
</gene>
<reference evidence="2" key="2">
    <citation type="submission" date="2025-08" db="UniProtKB">
        <authorList>
            <consortium name="RefSeq"/>
        </authorList>
    </citation>
    <scope>IDENTIFICATION</scope>
</reference>
<evidence type="ECO:0000313" key="1">
    <source>
        <dbReference type="Proteomes" id="UP000818029"/>
    </source>
</evidence>
<reference evidence="1" key="1">
    <citation type="journal article" date="2020" name="Nat. Genet.">
        <title>Genomic diversifications of five Gossypium allopolyploid species and their impact on cotton improvement.</title>
        <authorList>
            <person name="Chen Z.J."/>
            <person name="Sreedasyam A."/>
            <person name="Ando A."/>
            <person name="Song Q."/>
            <person name="De Santiago L.M."/>
            <person name="Hulse-Kemp A.M."/>
            <person name="Ding M."/>
            <person name="Ye W."/>
            <person name="Kirkbride R.C."/>
            <person name="Jenkins J."/>
            <person name="Plott C."/>
            <person name="Lovell J."/>
            <person name="Lin Y.M."/>
            <person name="Vaughn R."/>
            <person name="Liu B."/>
            <person name="Simpson S."/>
            <person name="Scheffler B.E."/>
            <person name="Wen L."/>
            <person name="Saski C.A."/>
            <person name="Grover C.E."/>
            <person name="Hu G."/>
            <person name="Conover J.L."/>
            <person name="Carlson J.W."/>
            <person name="Shu S."/>
            <person name="Boston L.B."/>
            <person name="Williams M."/>
            <person name="Peterson D.G."/>
            <person name="McGee K."/>
            <person name="Jones D.C."/>
            <person name="Wendel J.F."/>
            <person name="Stelly D.M."/>
            <person name="Grimwood J."/>
            <person name="Schmutz J."/>
        </authorList>
    </citation>
    <scope>NUCLEOTIDE SEQUENCE [LARGE SCALE GENOMIC DNA]</scope>
    <source>
        <strain evidence="1">cv. TM-1</strain>
    </source>
</reference>
<name>A0ABM3AYS4_GOSHI</name>